<feature type="domain" description="HigA2-like helix-turn-helix" evidence="1">
    <location>
        <begin position="15"/>
        <end position="90"/>
    </location>
</feature>
<name>A0A1J5QGC6_9ZZZZ</name>
<evidence type="ECO:0000313" key="2">
    <source>
        <dbReference type="EMBL" id="OIQ75021.1"/>
    </source>
</evidence>
<dbReference type="InterPro" id="IPR039554">
    <property type="entry name" value="HigA2-like_HTH"/>
</dbReference>
<sequence length="94" mass="10255">MSKQQRFASVWDAIEDTPEAAENMKLRSSLITALCEHITRSGLSQAQAAKLFGVTQPRVSDLMRGKINLFGLDALVNMATAAGLHVEMRVLEPA</sequence>
<dbReference type="InterPro" id="IPR001387">
    <property type="entry name" value="Cro/C1-type_HTH"/>
</dbReference>
<dbReference type="EMBL" id="MLJW01002304">
    <property type="protein sequence ID" value="OIQ75021.1"/>
    <property type="molecule type" value="Genomic_DNA"/>
</dbReference>
<dbReference type="CDD" id="cd00093">
    <property type="entry name" value="HTH_XRE"/>
    <property type="match status" value="1"/>
</dbReference>
<gene>
    <name evidence="2" type="ORF">GALL_433160</name>
</gene>
<dbReference type="Pfam" id="PF13744">
    <property type="entry name" value="HTH_37"/>
    <property type="match status" value="1"/>
</dbReference>
<reference evidence="2" key="1">
    <citation type="submission" date="2016-10" db="EMBL/GenBank/DDBJ databases">
        <title>Sequence of Gallionella enrichment culture.</title>
        <authorList>
            <person name="Poehlein A."/>
            <person name="Muehling M."/>
            <person name="Daniel R."/>
        </authorList>
    </citation>
    <scope>NUCLEOTIDE SEQUENCE</scope>
</reference>
<dbReference type="AlphaFoldDB" id="A0A1J5QGC6"/>
<protein>
    <recommendedName>
        <fullName evidence="1">HigA2-like helix-turn-helix domain-containing protein</fullName>
    </recommendedName>
</protein>
<evidence type="ECO:0000259" key="1">
    <source>
        <dbReference type="Pfam" id="PF13744"/>
    </source>
</evidence>
<dbReference type="Gene3D" id="1.10.260.40">
    <property type="entry name" value="lambda repressor-like DNA-binding domains"/>
    <property type="match status" value="1"/>
</dbReference>
<accession>A0A1J5QGC6</accession>
<dbReference type="SUPFAM" id="SSF47413">
    <property type="entry name" value="lambda repressor-like DNA-binding domains"/>
    <property type="match status" value="1"/>
</dbReference>
<dbReference type="InterPro" id="IPR010982">
    <property type="entry name" value="Lambda_DNA-bd_dom_sf"/>
</dbReference>
<organism evidence="2">
    <name type="scientific">mine drainage metagenome</name>
    <dbReference type="NCBI Taxonomy" id="410659"/>
    <lineage>
        <taxon>unclassified sequences</taxon>
        <taxon>metagenomes</taxon>
        <taxon>ecological metagenomes</taxon>
    </lineage>
</organism>
<proteinExistence type="predicted"/>
<dbReference type="GO" id="GO:0003677">
    <property type="term" value="F:DNA binding"/>
    <property type="evidence" value="ECO:0007669"/>
    <property type="project" value="InterPro"/>
</dbReference>
<comment type="caution">
    <text evidence="2">The sequence shown here is derived from an EMBL/GenBank/DDBJ whole genome shotgun (WGS) entry which is preliminary data.</text>
</comment>